<evidence type="ECO:0000256" key="4">
    <source>
        <dbReference type="ARBA" id="ARBA00022806"/>
    </source>
</evidence>
<dbReference type="GO" id="GO:0043138">
    <property type="term" value="F:3'-5' DNA helicase activity"/>
    <property type="evidence" value="ECO:0007669"/>
    <property type="project" value="UniProtKB-EC"/>
</dbReference>
<comment type="catalytic activity">
    <reaction evidence="8">
        <text>Couples ATP hydrolysis with the unwinding of duplex DNA by translocating in the 3'-5' direction.</text>
        <dbReference type="EC" id="5.6.2.4"/>
    </reaction>
</comment>
<dbReference type="Proteomes" id="UP000486601">
    <property type="component" value="Unassembled WGS sequence"/>
</dbReference>
<dbReference type="Proteomes" id="UP000223854">
    <property type="component" value="Unassembled WGS sequence"/>
</dbReference>
<evidence type="ECO:0000313" key="14">
    <source>
        <dbReference type="EMBL" id="AKC64084.1"/>
    </source>
</evidence>
<evidence type="ECO:0000313" key="19">
    <source>
        <dbReference type="Proteomes" id="UP000486601"/>
    </source>
</evidence>
<evidence type="ECO:0000313" key="15">
    <source>
        <dbReference type="EMBL" id="NFR62229.1"/>
    </source>
</evidence>
<dbReference type="PROSITE" id="PS51217">
    <property type="entry name" value="UVRD_HELICASE_CTER"/>
    <property type="match status" value="1"/>
</dbReference>
<evidence type="ECO:0000256" key="1">
    <source>
        <dbReference type="ARBA" id="ARBA00009922"/>
    </source>
</evidence>
<evidence type="ECO:0000256" key="3">
    <source>
        <dbReference type="ARBA" id="ARBA00022801"/>
    </source>
</evidence>
<dbReference type="AlphaFoldDB" id="A0A7X5PBE2"/>
<dbReference type="InterPro" id="IPR013986">
    <property type="entry name" value="DExx_box_DNA_helicase_dom_sf"/>
</dbReference>
<dbReference type="PROSITE" id="PS51198">
    <property type="entry name" value="UVRD_HELICASE_ATP_BIND"/>
    <property type="match status" value="1"/>
</dbReference>
<comment type="similarity">
    <text evidence="1 11">Belongs to the helicase family. UvrD subfamily.</text>
</comment>
<dbReference type="SUPFAM" id="SSF52540">
    <property type="entry name" value="P-loop containing nucleoside triphosphate hydrolases"/>
    <property type="match status" value="1"/>
</dbReference>
<evidence type="ECO:0000256" key="10">
    <source>
        <dbReference type="PROSITE-ProRule" id="PRU00560"/>
    </source>
</evidence>
<dbReference type="EMBL" id="CP009225">
    <property type="protein sequence ID" value="AKC64084.1"/>
    <property type="molecule type" value="Genomic_DNA"/>
</dbReference>
<dbReference type="Pfam" id="PF21196">
    <property type="entry name" value="PcrA_UvrD_tudor"/>
    <property type="match status" value="1"/>
</dbReference>
<dbReference type="GO" id="GO:0016787">
    <property type="term" value="F:hydrolase activity"/>
    <property type="evidence" value="ECO:0007669"/>
    <property type="project" value="UniProtKB-UniRule"/>
</dbReference>
<dbReference type="PANTHER" id="PTHR11070:SF2">
    <property type="entry name" value="ATP-DEPENDENT DNA HELICASE SRS2"/>
    <property type="match status" value="1"/>
</dbReference>
<keyword evidence="7" id="KW-0413">Isomerase</keyword>
<reference evidence="14 17" key="2">
    <citation type="journal article" date="2015" name="PLoS ONE">
        <title>A universal mariner transposon system for forward genetic studies in the genus clostridium.</title>
        <authorList>
            <person name="Zhang Y."/>
            <person name="Grosse-Honebrink A."/>
            <person name="Minton N.P."/>
        </authorList>
    </citation>
    <scope>NUCLEOTIDE SEQUENCE [LARGE SCALE GENOMIC DNA]</scope>
    <source>
        <strain evidence="14 17">NCIMB 10696</strain>
    </source>
</reference>
<evidence type="ECO:0000259" key="12">
    <source>
        <dbReference type="PROSITE" id="PS51198"/>
    </source>
</evidence>
<feature type="binding site" evidence="10">
    <location>
        <begin position="26"/>
        <end position="33"/>
    </location>
    <ligand>
        <name>ATP</name>
        <dbReference type="ChEBI" id="CHEBI:30616"/>
    </ligand>
</feature>
<reference evidence="14" key="1">
    <citation type="submission" date="2014-08" db="EMBL/GenBank/DDBJ databases">
        <authorList>
            <person name="Kubiak A."/>
            <person name="Poehlein A."/>
            <person name="Daniel R."/>
            <person name="Minton N.P."/>
        </authorList>
    </citation>
    <scope>NUCLEOTIDE SEQUENCE</scope>
    <source>
        <strain evidence="14">NCIMB 10696</strain>
    </source>
</reference>
<comment type="catalytic activity">
    <reaction evidence="9 11">
        <text>ATP + H2O = ADP + phosphate + H(+)</text>
        <dbReference type="Rhea" id="RHEA:13065"/>
        <dbReference type="ChEBI" id="CHEBI:15377"/>
        <dbReference type="ChEBI" id="CHEBI:15378"/>
        <dbReference type="ChEBI" id="CHEBI:30616"/>
        <dbReference type="ChEBI" id="CHEBI:43474"/>
        <dbReference type="ChEBI" id="CHEBI:456216"/>
        <dbReference type="EC" id="5.6.2.4"/>
    </reaction>
</comment>
<dbReference type="InterPro" id="IPR005751">
    <property type="entry name" value="ATP-dep_DNA_helicase_PcrA"/>
</dbReference>
<dbReference type="Gene3D" id="1.10.10.160">
    <property type="match status" value="1"/>
</dbReference>
<dbReference type="GO" id="GO:0009314">
    <property type="term" value="P:response to radiation"/>
    <property type="evidence" value="ECO:0007669"/>
    <property type="project" value="UniProtKB-ARBA"/>
</dbReference>
<dbReference type="NCBIfam" id="TIGR01073">
    <property type="entry name" value="pcrA"/>
    <property type="match status" value="1"/>
</dbReference>
<evidence type="ECO:0000256" key="11">
    <source>
        <dbReference type="RuleBase" id="RU364053"/>
    </source>
</evidence>
<evidence type="ECO:0000256" key="9">
    <source>
        <dbReference type="ARBA" id="ARBA00048988"/>
    </source>
</evidence>
<dbReference type="GO" id="GO:0033202">
    <property type="term" value="C:DNA helicase complex"/>
    <property type="evidence" value="ECO:0007669"/>
    <property type="project" value="TreeGrafter"/>
</dbReference>
<dbReference type="EMBL" id="PDLH01000005">
    <property type="protein sequence ID" value="PHH02072.1"/>
    <property type="molecule type" value="Genomic_DNA"/>
</dbReference>
<dbReference type="InterPro" id="IPR014017">
    <property type="entry name" value="DNA_helicase_UvrD-like_C"/>
</dbReference>
<dbReference type="KEGG" id="cld:CLSPO_c33930"/>
<dbReference type="CDD" id="cd18807">
    <property type="entry name" value="SF1_C_UvrD"/>
    <property type="match status" value="1"/>
</dbReference>
<dbReference type="InterPro" id="IPR027417">
    <property type="entry name" value="P-loop_NTPase"/>
</dbReference>
<dbReference type="Gene3D" id="1.10.486.10">
    <property type="entry name" value="PCRA, domain 4"/>
    <property type="match status" value="1"/>
</dbReference>
<evidence type="ECO:0000313" key="16">
    <source>
        <dbReference type="EMBL" id="PHH02072.1"/>
    </source>
</evidence>
<name>A0A7X5PBE2_CLOSG</name>
<dbReference type="GO" id="GO:0005829">
    <property type="term" value="C:cytosol"/>
    <property type="evidence" value="ECO:0007669"/>
    <property type="project" value="TreeGrafter"/>
</dbReference>
<evidence type="ECO:0000256" key="5">
    <source>
        <dbReference type="ARBA" id="ARBA00022840"/>
    </source>
</evidence>
<dbReference type="Gene3D" id="3.40.50.300">
    <property type="entry name" value="P-loop containing nucleotide triphosphate hydrolases"/>
    <property type="match status" value="2"/>
</dbReference>
<evidence type="ECO:0000313" key="17">
    <source>
        <dbReference type="Proteomes" id="UP000033052"/>
    </source>
</evidence>
<evidence type="ECO:0000256" key="8">
    <source>
        <dbReference type="ARBA" id="ARBA00034617"/>
    </source>
</evidence>
<protein>
    <recommendedName>
        <fullName evidence="11">ATP-dependent DNA helicase</fullName>
        <ecNumber evidence="11">5.6.2.4</ecNumber>
    </recommendedName>
</protein>
<reference evidence="16 18" key="3">
    <citation type="submission" date="2017-09" db="EMBL/GenBank/DDBJ databases">
        <title>FDA dAtabase for Regulatory Grade micrObial Sequences (FDA-ARGOS): Supporting development and validation of Infectious Disease Dx tests.</title>
        <authorList>
            <person name="Kerrigan L."/>
            <person name="Long C."/>
            <person name="Tallon L.J."/>
            <person name="Sadzewicz L."/>
            <person name="Ott S."/>
            <person name="Zhao X."/>
            <person name="Nagaraj S."/>
            <person name="Vavikolanu K."/>
            <person name="Aluvathingal J."/>
            <person name="Nadendla S."/>
            <person name="Sichtig H."/>
        </authorList>
    </citation>
    <scope>NUCLEOTIDE SEQUENCE [LARGE SCALE GENOMIC DNA]</scope>
    <source>
        <strain evidence="16 18">FDAARGOS_423</strain>
    </source>
</reference>
<evidence type="ECO:0000256" key="6">
    <source>
        <dbReference type="ARBA" id="ARBA00023125"/>
    </source>
</evidence>
<keyword evidence="4 10" id="KW-0347">Helicase</keyword>
<dbReference type="GeneID" id="92940013"/>
<sequence length="738" mass="84098">MDLKNKLNKEQYEAATIIDGPLLILAGAGSGKTRVLTYRIAHMIENLNIYPSKILAITFTNKAAGEMKERIKSLVGDVVEGMWVSTFHSSCVRILRREIDKLGYDKNFTIYDTYDQKTLVKQCMEELNINDKDITDREIINTISSQKDNLISPKEFKKFSSGNYRKDKIADAYTLYQKKLKTNNALDFDDLIYKTVELFKTNEEALQFYQRKFKYIMVDEYQDTNKSQYELVKLLASVHRNICVVGDDDQCIYEWRGADISNILNFEKDYKEAKVIKLEQNYRSKGNILNAANEVIKNNSQRKNKVLRTENENGNKIKVFRAYSDIDEAKFIASEIKKIIKDSDKSFNDFAVLYRTNAQSRIFEDIFMKGDIPYRLIGGLKFYDRKEIKDLMAYLKLINNPLDDISLRRIINVPKRSIGDATVKKVQEFANEMDECMYSVLLDADQILTLSQRSITSIKKFVSIINSFIRKKDDISVSALIKEILEDTGYLKELKNSKNPDDVSRVENLKELVSAASDFERESEDKSLGAFLEKVALVTDIDNYDENSDSVAMMTVHSAKGLEFPVVFMVGMENGIFPGTQSLSDPKEMEESRRLCYVAITRAKEQLYITSAEIRKVFGRTVAYGISDFVSEISKDLKDNVNINGEVATSTVLPKNFISRSQRTNSINSYKAPNSNNVPKNNIDSNKLSVGSKVKHKDFGVGTIVSMSKVSNDVKLTIAFDRRGVKILMLSMAPVEAV</sequence>
<evidence type="ECO:0000313" key="18">
    <source>
        <dbReference type="Proteomes" id="UP000223854"/>
    </source>
</evidence>
<proteinExistence type="inferred from homology"/>
<dbReference type="Proteomes" id="UP000033052">
    <property type="component" value="Chromosome"/>
</dbReference>
<gene>
    <name evidence="15" type="primary">pcrA</name>
    <name evidence="14" type="synonym">pcrA2</name>
    <name evidence="14" type="ORF">CLSPO_c33930</name>
    <name evidence="16" type="ORF">CRX47_00610</name>
    <name evidence="15" type="ORF">FDF70_12215</name>
</gene>
<feature type="domain" description="UvrD-like helicase ATP-binding" evidence="12">
    <location>
        <begin position="5"/>
        <end position="285"/>
    </location>
</feature>
<dbReference type="GO" id="GO:0005524">
    <property type="term" value="F:ATP binding"/>
    <property type="evidence" value="ECO:0007669"/>
    <property type="project" value="UniProtKB-UniRule"/>
</dbReference>
<accession>A0A7X5PBE2</accession>
<reference evidence="15 19" key="4">
    <citation type="submission" date="2019-04" db="EMBL/GenBank/DDBJ databases">
        <title>Genome sequencing of Clostridium botulinum Groups I-IV and Clostridium butyricum.</title>
        <authorList>
            <person name="Brunt J."/>
            <person name="Van Vliet A.H.M."/>
            <person name="Stringer S.C."/>
            <person name="Carter A.T."/>
            <person name="Peck M.W."/>
        </authorList>
    </citation>
    <scope>NUCLEOTIDE SEQUENCE [LARGE SCALE GENOMIC DNA]</scope>
    <source>
        <strain evidence="15 19">IFR 18/108</strain>
    </source>
</reference>
<dbReference type="PANTHER" id="PTHR11070">
    <property type="entry name" value="UVRD / RECB / PCRA DNA HELICASE FAMILY MEMBER"/>
    <property type="match status" value="1"/>
</dbReference>
<keyword evidence="6 11" id="KW-0238">DNA-binding</keyword>
<dbReference type="RefSeq" id="WP_003492383.1">
    <property type="nucleotide sequence ID" value="NZ_CBCRVC010000006.1"/>
</dbReference>
<feature type="domain" description="UvrD-like helicase C-terminal" evidence="13">
    <location>
        <begin position="286"/>
        <end position="561"/>
    </location>
</feature>
<dbReference type="InterPro" id="IPR000212">
    <property type="entry name" value="DNA_helicase_UvrD/REP"/>
</dbReference>
<organism evidence="15 19">
    <name type="scientific">Clostridium sporogenes</name>
    <dbReference type="NCBI Taxonomy" id="1509"/>
    <lineage>
        <taxon>Bacteria</taxon>
        <taxon>Bacillati</taxon>
        <taxon>Bacillota</taxon>
        <taxon>Clostridia</taxon>
        <taxon>Eubacteriales</taxon>
        <taxon>Clostridiaceae</taxon>
        <taxon>Clostridium</taxon>
    </lineage>
</organism>
<dbReference type="GO" id="GO:0000725">
    <property type="term" value="P:recombinational repair"/>
    <property type="evidence" value="ECO:0007669"/>
    <property type="project" value="TreeGrafter"/>
</dbReference>
<keyword evidence="2 10" id="KW-0547">Nucleotide-binding</keyword>
<dbReference type="FunFam" id="1.10.486.10:FF:000003">
    <property type="entry name" value="ATP-dependent DNA helicase"/>
    <property type="match status" value="1"/>
</dbReference>
<dbReference type="InterPro" id="IPR014016">
    <property type="entry name" value="UvrD-like_ATP-bd"/>
</dbReference>
<evidence type="ECO:0000259" key="13">
    <source>
        <dbReference type="PROSITE" id="PS51217"/>
    </source>
</evidence>
<dbReference type="CDD" id="cd17932">
    <property type="entry name" value="DEXQc_UvrD"/>
    <property type="match status" value="1"/>
</dbReference>
<evidence type="ECO:0000256" key="7">
    <source>
        <dbReference type="ARBA" id="ARBA00023235"/>
    </source>
</evidence>
<dbReference type="FunFam" id="1.10.10.160:FF:000001">
    <property type="entry name" value="ATP-dependent DNA helicase"/>
    <property type="match status" value="1"/>
</dbReference>
<keyword evidence="5 10" id="KW-0067">ATP-binding</keyword>
<dbReference type="Pfam" id="PF00580">
    <property type="entry name" value="UvrD-helicase"/>
    <property type="match status" value="1"/>
</dbReference>
<dbReference type="EC" id="5.6.2.4" evidence="11"/>
<evidence type="ECO:0000256" key="2">
    <source>
        <dbReference type="ARBA" id="ARBA00022741"/>
    </source>
</evidence>
<dbReference type="GO" id="GO:0003677">
    <property type="term" value="F:DNA binding"/>
    <property type="evidence" value="ECO:0007669"/>
    <property type="project" value="UniProtKB-KW"/>
</dbReference>
<dbReference type="GO" id="GO:0006260">
    <property type="term" value="P:DNA replication"/>
    <property type="evidence" value="ECO:0007669"/>
    <property type="project" value="InterPro"/>
</dbReference>
<keyword evidence="18" id="KW-1185">Reference proteome</keyword>
<dbReference type="Pfam" id="PF13361">
    <property type="entry name" value="UvrD_C"/>
    <property type="match status" value="1"/>
</dbReference>
<dbReference type="EMBL" id="SXCS01000006">
    <property type="protein sequence ID" value="NFR62229.1"/>
    <property type="molecule type" value="Genomic_DNA"/>
</dbReference>
<keyword evidence="3 10" id="KW-0378">Hydrolase</keyword>